<dbReference type="RefSeq" id="WP_057838768.1">
    <property type="nucleotide sequence ID" value="NZ_LLXZ01000176.1"/>
</dbReference>
<dbReference type="PROSITE" id="PS50113">
    <property type="entry name" value="PAC"/>
    <property type="match status" value="1"/>
</dbReference>
<dbReference type="SUPFAM" id="SSF55785">
    <property type="entry name" value="PYP-like sensor domain (PAS domain)"/>
    <property type="match status" value="1"/>
</dbReference>
<evidence type="ECO:0000313" key="2">
    <source>
        <dbReference type="EMBL" id="KRQ99920.1"/>
    </source>
</evidence>
<dbReference type="OrthoDB" id="9812260at2"/>
<dbReference type="InterPro" id="IPR000700">
    <property type="entry name" value="PAS-assoc_C"/>
</dbReference>
<dbReference type="Gene3D" id="3.30.450.20">
    <property type="entry name" value="PAS domain"/>
    <property type="match status" value="1"/>
</dbReference>
<dbReference type="Proteomes" id="UP000050863">
    <property type="component" value="Unassembled WGS sequence"/>
</dbReference>
<dbReference type="STRING" id="280332.CQ12_24445"/>
<reference evidence="2 3" key="1">
    <citation type="submission" date="2014-03" db="EMBL/GenBank/DDBJ databases">
        <title>Bradyrhizobium valentinum sp. nov., isolated from effective nodules of Lupinus mariae-josephae, a lupine endemic of basic-lime soils in Eastern Spain.</title>
        <authorList>
            <person name="Duran D."/>
            <person name="Rey L."/>
            <person name="Navarro A."/>
            <person name="Busquets A."/>
            <person name="Imperial J."/>
            <person name="Ruiz-Argueso T."/>
        </authorList>
    </citation>
    <scope>NUCLEOTIDE SEQUENCE [LARGE SCALE GENOMIC DNA]</scope>
    <source>
        <strain evidence="2 3">PAC68</strain>
    </source>
</reference>
<organism evidence="2 3">
    <name type="scientific">Bradyrhizobium jicamae</name>
    <dbReference type="NCBI Taxonomy" id="280332"/>
    <lineage>
        <taxon>Bacteria</taxon>
        <taxon>Pseudomonadati</taxon>
        <taxon>Pseudomonadota</taxon>
        <taxon>Alphaproteobacteria</taxon>
        <taxon>Hyphomicrobiales</taxon>
        <taxon>Nitrobacteraceae</taxon>
        <taxon>Bradyrhizobium</taxon>
    </lineage>
</organism>
<dbReference type="InterPro" id="IPR035965">
    <property type="entry name" value="PAS-like_dom_sf"/>
</dbReference>
<dbReference type="Pfam" id="PF08447">
    <property type="entry name" value="PAS_3"/>
    <property type="match status" value="1"/>
</dbReference>
<keyword evidence="3" id="KW-1185">Reference proteome</keyword>
<name>A0A0R3KWR8_9BRAD</name>
<protein>
    <recommendedName>
        <fullName evidence="1">PAC domain-containing protein</fullName>
    </recommendedName>
</protein>
<feature type="domain" description="PAC" evidence="1">
    <location>
        <begin position="89"/>
        <end position="141"/>
    </location>
</feature>
<dbReference type="InterPro" id="IPR013655">
    <property type="entry name" value="PAS_fold_3"/>
</dbReference>
<evidence type="ECO:0000259" key="1">
    <source>
        <dbReference type="PROSITE" id="PS50113"/>
    </source>
</evidence>
<sequence length="178" mass="20585">MGSTARFDFPKVFEKLNDHLRFLENRLNIGICRVDLSERRMVWSDGIYDLFDHDRSVQPSRDALLQRMHPADRKDREVVNVALQRRISFDDRFRVILRDRRIRWMRASGEFLFDENGTPDALLVLMTDVTAEQTQRDVMIAADAARRPGHAAVMDTGHQASDMLTGVASLIAQRLLFI</sequence>
<dbReference type="AlphaFoldDB" id="A0A0R3KWR8"/>
<proteinExistence type="predicted"/>
<gene>
    <name evidence="2" type="ORF">CQ12_24445</name>
</gene>
<evidence type="ECO:0000313" key="3">
    <source>
        <dbReference type="Proteomes" id="UP000050863"/>
    </source>
</evidence>
<dbReference type="EMBL" id="LLXZ01000176">
    <property type="protein sequence ID" value="KRQ99920.1"/>
    <property type="molecule type" value="Genomic_DNA"/>
</dbReference>
<accession>A0A0R3KWR8</accession>
<dbReference type="Gene3D" id="2.10.70.100">
    <property type="match status" value="1"/>
</dbReference>
<comment type="caution">
    <text evidence="2">The sequence shown here is derived from an EMBL/GenBank/DDBJ whole genome shotgun (WGS) entry which is preliminary data.</text>
</comment>